<reference evidence="1 2" key="1">
    <citation type="submission" date="2024-01" db="EMBL/GenBank/DDBJ databases">
        <title>A draft genome for a cacao thread blight-causing isolate of Paramarasmius palmivorus.</title>
        <authorList>
            <person name="Baruah I.K."/>
            <person name="Bukari Y."/>
            <person name="Amoako-Attah I."/>
            <person name="Meinhardt L.W."/>
            <person name="Bailey B.A."/>
            <person name="Cohen S.P."/>
        </authorList>
    </citation>
    <scope>NUCLEOTIDE SEQUENCE [LARGE SCALE GENOMIC DNA]</scope>
    <source>
        <strain evidence="1 2">GH-12</strain>
    </source>
</reference>
<evidence type="ECO:0000313" key="1">
    <source>
        <dbReference type="EMBL" id="KAK7051186.1"/>
    </source>
</evidence>
<accession>A0AAW0DER1</accession>
<evidence type="ECO:0008006" key="3">
    <source>
        <dbReference type="Google" id="ProtNLM"/>
    </source>
</evidence>
<feature type="non-terminal residue" evidence="1">
    <location>
        <position position="132"/>
    </location>
</feature>
<protein>
    <recommendedName>
        <fullName evidence="3">F-box domain-containing protein</fullName>
    </recommendedName>
</protein>
<sequence length="132" mass="15276">MSSIQLLDLASEIHLMIFYNIPSTQDKLAFISTCRKLFYAFENDVIIEQVYRASKRKDGCFGLAEKAFVRDRGGRHLLPAFRPITFGDHFRVHNNLLYVKVRLPTLPETANYRKGDLIVDQDAVSIHKPHWV</sequence>
<evidence type="ECO:0000313" key="2">
    <source>
        <dbReference type="Proteomes" id="UP001383192"/>
    </source>
</evidence>
<gene>
    <name evidence="1" type="ORF">VNI00_004686</name>
</gene>
<comment type="caution">
    <text evidence="1">The sequence shown here is derived from an EMBL/GenBank/DDBJ whole genome shotgun (WGS) entry which is preliminary data.</text>
</comment>
<dbReference type="EMBL" id="JAYKXP010000013">
    <property type="protein sequence ID" value="KAK7051186.1"/>
    <property type="molecule type" value="Genomic_DNA"/>
</dbReference>
<name>A0AAW0DER1_9AGAR</name>
<dbReference type="Proteomes" id="UP001383192">
    <property type="component" value="Unassembled WGS sequence"/>
</dbReference>
<proteinExistence type="predicted"/>
<organism evidence="1 2">
    <name type="scientific">Paramarasmius palmivorus</name>
    <dbReference type="NCBI Taxonomy" id="297713"/>
    <lineage>
        <taxon>Eukaryota</taxon>
        <taxon>Fungi</taxon>
        <taxon>Dikarya</taxon>
        <taxon>Basidiomycota</taxon>
        <taxon>Agaricomycotina</taxon>
        <taxon>Agaricomycetes</taxon>
        <taxon>Agaricomycetidae</taxon>
        <taxon>Agaricales</taxon>
        <taxon>Marasmiineae</taxon>
        <taxon>Marasmiaceae</taxon>
        <taxon>Paramarasmius</taxon>
    </lineage>
</organism>
<dbReference type="AlphaFoldDB" id="A0AAW0DER1"/>
<keyword evidence="2" id="KW-1185">Reference proteome</keyword>